<feature type="transmembrane region" description="Helical" evidence="2">
    <location>
        <begin position="436"/>
        <end position="461"/>
    </location>
</feature>
<evidence type="ECO:0000256" key="1">
    <source>
        <dbReference type="ARBA" id="ARBA00022801"/>
    </source>
</evidence>
<keyword evidence="2" id="KW-1133">Transmembrane helix</keyword>
<dbReference type="SUPFAM" id="SSF56601">
    <property type="entry name" value="beta-lactamase/transpeptidase-like"/>
    <property type="match status" value="1"/>
</dbReference>
<evidence type="ECO:0000256" key="3">
    <source>
        <dbReference type="SAM" id="SignalP"/>
    </source>
</evidence>
<dbReference type="Proteomes" id="UP000006671">
    <property type="component" value="Unassembled WGS sequence"/>
</dbReference>
<keyword evidence="1" id="KW-0378">Hydrolase</keyword>
<dbReference type="InterPro" id="IPR050789">
    <property type="entry name" value="Diverse_Enzym_Activities"/>
</dbReference>
<dbReference type="PANTHER" id="PTHR43283">
    <property type="entry name" value="BETA-LACTAMASE-RELATED"/>
    <property type="match status" value="1"/>
</dbReference>
<evidence type="ECO:0000313" key="6">
    <source>
        <dbReference type="Proteomes" id="UP000006671"/>
    </source>
</evidence>
<keyword evidence="6" id="KW-1185">Reference proteome</keyword>
<gene>
    <name evidence="5" type="ORF">NAEGRDRAFT_80101</name>
</gene>
<dbReference type="InterPro" id="IPR001466">
    <property type="entry name" value="Beta-lactam-related"/>
</dbReference>
<keyword evidence="2" id="KW-0812">Transmembrane</keyword>
<dbReference type="RefSeq" id="XP_002676119.1">
    <property type="nucleotide sequence ID" value="XM_002676073.1"/>
</dbReference>
<protein>
    <submittedName>
        <fullName evidence="5">Beta-lactamase</fullName>
    </submittedName>
</protein>
<dbReference type="InterPro" id="IPR012338">
    <property type="entry name" value="Beta-lactam/transpept-like"/>
</dbReference>
<feature type="domain" description="Beta-lactamase-related" evidence="4">
    <location>
        <begin position="246"/>
        <end position="410"/>
    </location>
</feature>
<dbReference type="KEGG" id="ngr:NAEGRDRAFT_80101"/>
<dbReference type="InParanoid" id="D2VIL3"/>
<dbReference type="OrthoDB" id="5946976at2759"/>
<dbReference type="PANTHER" id="PTHR43283:SF11">
    <property type="entry name" value="BETA-LACTAMASE-RELATED DOMAIN-CONTAINING PROTEIN"/>
    <property type="match status" value="1"/>
</dbReference>
<proteinExistence type="predicted"/>
<organism evidence="6">
    <name type="scientific">Naegleria gruberi</name>
    <name type="common">Amoeba</name>
    <dbReference type="NCBI Taxonomy" id="5762"/>
    <lineage>
        <taxon>Eukaryota</taxon>
        <taxon>Discoba</taxon>
        <taxon>Heterolobosea</taxon>
        <taxon>Tetramitia</taxon>
        <taxon>Eutetramitia</taxon>
        <taxon>Vahlkampfiidae</taxon>
        <taxon>Naegleria</taxon>
    </lineage>
</organism>
<dbReference type="EMBL" id="GG738874">
    <property type="protein sequence ID" value="EFC43375.1"/>
    <property type="molecule type" value="Genomic_DNA"/>
</dbReference>
<evidence type="ECO:0000313" key="5">
    <source>
        <dbReference type="EMBL" id="EFC43375.1"/>
    </source>
</evidence>
<dbReference type="AlphaFoldDB" id="D2VIL3"/>
<evidence type="ECO:0000259" key="4">
    <source>
        <dbReference type="Pfam" id="PF00144"/>
    </source>
</evidence>
<sequence>MMMTRKIFMMIMMLILFITFNEVNGQTNDHRWDNLENIINSGIAEKAFPGAVLLVANKDGPIYSKAFGKFTYNDDEQRVMNTNTTKFDMASVTKVISTTSAVALLYQKDLISLHDSVVKYFPEFGVNGKSGITIENLLLHNSGLAPDPNPTYNTVEFNCSATEIYHPPQVFTCSNKIFNSWLNEKLAHNIGEKYVYSDLSMISLMYIIGQIVKKNMNLLQISNDDLRSDCVSQIGLNAPGHETCYFEAFVRKHVLEQLGMSNSGYIPNRYDVNIPPAWLDEVYHHDLIQGYVSDENCYAQGGISGHAGIFSTLPDVYNFMDELMFRRRENFIDSTTFSLFTSVKNTQQSSRALGWDTNAEGNGSCGSLSKKTFLHLGFSGTQVCGDPERNLFTIFLTNRVYPDKNVNKIGKYRNQVNSEVQAVYDKYYASDNSTGVIIAIVVILAIGLLCGVGVTIAGLYYKLRLEKRNEYAGLLK</sequence>
<feature type="chain" id="PRO_5003037589" evidence="3">
    <location>
        <begin position="26"/>
        <end position="476"/>
    </location>
</feature>
<dbReference type="Gene3D" id="3.40.710.10">
    <property type="entry name" value="DD-peptidase/beta-lactamase superfamily"/>
    <property type="match status" value="1"/>
</dbReference>
<feature type="domain" description="Beta-lactamase-related" evidence="4">
    <location>
        <begin position="36"/>
        <end position="209"/>
    </location>
</feature>
<name>D2VIL3_NAEGR</name>
<dbReference type="eggNOG" id="ENOG502QVG3">
    <property type="taxonomic scope" value="Eukaryota"/>
</dbReference>
<dbReference type="GO" id="GO:0016787">
    <property type="term" value="F:hydrolase activity"/>
    <property type="evidence" value="ECO:0007669"/>
    <property type="project" value="UniProtKB-KW"/>
</dbReference>
<keyword evidence="2" id="KW-0472">Membrane</keyword>
<dbReference type="VEuPathDB" id="AmoebaDB:NAEGRDRAFT_80101"/>
<accession>D2VIL3</accession>
<dbReference type="GeneID" id="8861966"/>
<dbReference type="MEROPS" id="S12.A26"/>
<dbReference type="STRING" id="5762.D2VIL3"/>
<feature type="signal peptide" evidence="3">
    <location>
        <begin position="1"/>
        <end position="25"/>
    </location>
</feature>
<reference evidence="5 6" key="1">
    <citation type="journal article" date="2010" name="Cell">
        <title>The genome of Naegleria gruberi illuminates early eukaryotic versatility.</title>
        <authorList>
            <person name="Fritz-Laylin L.K."/>
            <person name="Prochnik S.E."/>
            <person name="Ginger M.L."/>
            <person name="Dacks J.B."/>
            <person name="Carpenter M.L."/>
            <person name="Field M.C."/>
            <person name="Kuo A."/>
            <person name="Paredez A."/>
            <person name="Chapman J."/>
            <person name="Pham J."/>
            <person name="Shu S."/>
            <person name="Neupane R."/>
            <person name="Cipriano M."/>
            <person name="Mancuso J."/>
            <person name="Tu H."/>
            <person name="Salamov A."/>
            <person name="Lindquist E."/>
            <person name="Shapiro H."/>
            <person name="Lucas S."/>
            <person name="Grigoriev I.V."/>
            <person name="Cande W.Z."/>
            <person name="Fulton C."/>
            <person name="Rokhsar D.S."/>
            <person name="Dawson S.C."/>
        </authorList>
    </citation>
    <scope>NUCLEOTIDE SEQUENCE [LARGE SCALE GENOMIC DNA]</scope>
    <source>
        <strain evidence="5 6">NEG-M</strain>
    </source>
</reference>
<dbReference type="Pfam" id="PF00144">
    <property type="entry name" value="Beta-lactamase"/>
    <property type="match status" value="2"/>
</dbReference>
<evidence type="ECO:0000256" key="2">
    <source>
        <dbReference type="SAM" id="Phobius"/>
    </source>
</evidence>
<keyword evidence="3" id="KW-0732">Signal</keyword>